<proteinExistence type="predicted"/>
<dbReference type="KEGG" id="more:E1B28_013315"/>
<dbReference type="Proteomes" id="UP001049176">
    <property type="component" value="Chromosome 9"/>
</dbReference>
<keyword evidence="4" id="KW-1185">Reference proteome</keyword>
<accession>A0A9P7RPH1</accession>
<dbReference type="GeneID" id="66082390"/>
<name>A0A9P7RPH1_9AGAR</name>
<protein>
    <recommendedName>
        <fullName evidence="2">PIN domain-containing protein</fullName>
    </recommendedName>
</protein>
<sequence>MTETKLDMSRALGAAFLSHQVEQLEKSLSKGASSGNWRDRRYTQHNNNLYSSGANKKAPSSPKNANSRKKVNEAQAIGVREAPSEAGSNRRKSREESEKDADIIVVDASVLVHSLNQLKKWSRNGRNEVVIVPLEALTSLDLLKKGNNSVAQKARAASRILEAQVGSNPRIRVQQDDAFVLWDKIHFADKSADEKSSPQSPPEWVRKTICCARWEADNAKETLPSVNNAKVVLATCAPSIGSPQFSTVKLSQDNHNSMLSPVPGPSPFHANKHEPRVAGVQVAHWAAKAGLEVLKVEPTAMQPNPNNHARSSSEDEKPKRVSIKGPARRGGPPHNSRADVDKLRGGLVERSPAVLTMMERVKRPDSKAIRVLARGEKLDP</sequence>
<organism evidence="3 4">
    <name type="scientific">Marasmius oreades</name>
    <name type="common">fairy-ring Marasmius</name>
    <dbReference type="NCBI Taxonomy" id="181124"/>
    <lineage>
        <taxon>Eukaryota</taxon>
        <taxon>Fungi</taxon>
        <taxon>Dikarya</taxon>
        <taxon>Basidiomycota</taxon>
        <taxon>Agaricomycotina</taxon>
        <taxon>Agaricomycetes</taxon>
        <taxon>Agaricomycetidae</taxon>
        <taxon>Agaricales</taxon>
        <taxon>Marasmiineae</taxon>
        <taxon>Marasmiaceae</taxon>
        <taxon>Marasmius</taxon>
    </lineage>
</organism>
<comment type="caution">
    <text evidence="3">The sequence shown here is derived from an EMBL/GenBank/DDBJ whole genome shotgun (WGS) entry which is preliminary data.</text>
</comment>
<dbReference type="OrthoDB" id="69928at2759"/>
<feature type="region of interest" description="Disordered" evidence="1">
    <location>
        <begin position="23"/>
        <end position="99"/>
    </location>
</feature>
<dbReference type="EMBL" id="CM032189">
    <property type="protein sequence ID" value="KAG7087339.1"/>
    <property type="molecule type" value="Genomic_DNA"/>
</dbReference>
<evidence type="ECO:0000259" key="2">
    <source>
        <dbReference type="Pfam" id="PF13638"/>
    </source>
</evidence>
<feature type="compositionally biased region" description="Polar residues" evidence="1">
    <location>
        <begin position="301"/>
        <end position="310"/>
    </location>
</feature>
<gene>
    <name evidence="3" type="ORF">E1B28_013315</name>
</gene>
<feature type="compositionally biased region" description="Basic and acidic residues" evidence="1">
    <location>
        <begin position="359"/>
        <end position="380"/>
    </location>
</feature>
<feature type="compositionally biased region" description="Polar residues" evidence="1">
    <location>
        <begin position="44"/>
        <end position="54"/>
    </location>
</feature>
<evidence type="ECO:0000313" key="4">
    <source>
        <dbReference type="Proteomes" id="UP001049176"/>
    </source>
</evidence>
<dbReference type="RefSeq" id="XP_043003810.1">
    <property type="nucleotide sequence ID" value="XM_043158462.1"/>
</dbReference>
<dbReference type="Gene3D" id="3.40.50.1010">
    <property type="entry name" value="5'-nuclease"/>
    <property type="match status" value="1"/>
</dbReference>
<reference evidence="3" key="1">
    <citation type="journal article" date="2021" name="Genome Biol. Evol.">
        <title>The assembled and annotated genome of the fairy-ring fungus Marasmius oreades.</title>
        <authorList>
            <person name="Hiltunen M."/>
            <person name="Ament-Velasquez S.L."/>
            <person name="Johannesson H."/>
        </authorList>
    </citation>
    <scope>NUCLEOTIDE SEQUENCE</scope>
    <source>
        <strain evidence="3">03SP1</strain>
    </source>
</reference>
<dbReference type="InterPro" id="IPR002716">
    <property type="entry name" value="PIN_dom"/>
</dbReference>
<evidence type="ECO:0000256" key="1">
    <source>
        <dbReference type="SAM" id="MobiDB-lite"/>
    </source>
</evidence>
<feature type="region of interest" description="Disordered" evidence="1">
    <location>
        <begin position="297"/>
        <end position="380"/>
    </location>
</feature>
<dbReference type="AlphaFoldDB" id="A0A9P7RPH1"/>
<feature type="domain" description="PIN" evidence="2">
    <location>
        <begin position="104"/>
        <end position="183"/>
    </location>
</feature>
<dbReference type="Pfam" id="PF13638">
    <property type="entry name" value="PIN_4"/>
    <property type="match status" value="1"/>
</dbReference>
<evidence type="ECO:0000313" key="3">
    <source>
        <dbReference type="EMBL" id="KAG7087339.1"/>
    </source>
</evidence>